<feature type="transmembrane region" description="Helical" evidence="1">
    <location>
        <begin position="20"/>
        <end position="37"/>
    </location>
</feature>
<evidence type="ECO:0000313" key="2">
    <source>
        <dbReference type="EMBL" id="CAA6814446.1"/>
    </source>
</evidence>
<keyword evidence="1" id="KW-0472">Membrane</keyword>
<dbReference type="EMBL" id="CACVAU010000044">
    <property type="protein sequence ID" value="CAA6814446.1"/>
    <property type="molecule type" value="Genomic_DNA"/>
</dbReference>
<dbReference type="AlphaFoldDB" id="A0A6S6T892"/>
<gene>
    <name evidence="2" type="ORF">HELGO_WM4254</name>
</gene>
<dbReference type="InterPro" id="IPR007462">
    <property type="entry name" value="COV1-like"/>
</dbReference>
<reference evidence="2" key="1">
    <citation type="submission" date="2020-01" db="EMBL/GenBank/DDBJ databases">
        <authorList>
            <person name="Meier V. D."/>
            <person name="Meier V D."/>
        </authorList>
    </citation>
    <scope>NUCLEOTIDE SEQUENCE</scope>
    <source>
        <strain evidence="2">HLG_WM_MAG_05</strain>
    </source>
</reference>
<dbReference type="Pfam" id="PF04367">
    <property type="entry name" value="DUF502"/>
    <property type="match status" value="1"/>
</dbReference>
<protein>
    <submittedName>
        <fullName evidence="2">Uncharacterized protein</fullName>
    </submittedName>
</protein>
<proteinExistence type="predicted"/>
<name>A0A6S6T892_9BACT</name>
<keyword evidence="1" id="KW-1133">Transmembrane helix</keyword>
<keyword evidence="1" id="KW-0812">Transmembrane</keyword>
<accession>A0A6S6T892</accession>
<feature type="transmembrane region" description="Helical" evidence="1">
    <location>
        <begin position="60"/>
        <end position="81"/>
    </location>
</feature>
<sequence>MQNNKTTFKERFKNRTIQGLFWILPIAAILMIIFWLYDKIDLIVSTLLDFIGINPQNNEFLWIIGVVVFFIFILYIIGYLIKTQIAFYVESLFHDIPGFSTLKDIIGIFNSSKEGANKVLVVAIRGFANEGYNIGLMYSQKESIIKDHYTVTLSMTPIPNGGYMFEVHKDNIFIIDNANFDDNLQYLLSMGVKSISEILKVKPKSLDEMQSLSEWLKNNSRNS</sequence>
<evidence type="ECO:0000256" key="1">
    <source>
        <dbReference type="SAM" id="Phobius"/>
    </source>
</evidence>
<organism evidence="2">
    <name type="scientific">uncultured Sulfurovum sp</name>
    <dbReference type="NCBI Taxonomy" id="269237"/>
    <lineage>
        <taxon>Bacteria</taxon>
        <taxon>Pseudomonadati</taxon>
        <taxon>Campylobacterota</taxon>
        <taxon>Epsilonproteobacteria</taxon>
        <taxon>Campylobacterales</taxon>
        <taxon>Sulfurovaceae</taxon>
        <taxon>Sulfurovum</taxon>
        <taxon>environmental samples</taxon>
    </lineage>
</organism>